<feature type="compositionally biased region" description="Low complexity" evidence="1">
    <location>
        <begin position="26"/>
        <end position="39"/>
    </location>
</feature>
<evidence type="ECO:0000313" key="2">
    <source>
        <dbReference type="EMBL" id="QKX55189.1"/>
    </source>
</evidence>
<dbReference type="RefSeq" id="XP_035341368.1">
    <property type="nucleotide sequence ID" value="XM_035485475.1"/>
</dbReference>
<dbReference type="GeneID" id="55989790"/>
<dbReference type="Proteomes" id="UP000509510">
    <property type="component" value="Chromosome I"/>
</dbReference>
<dbReference type="KEGG" id="trg:TRUGW13939_02281"/>
<evidence type="ECO:0008006" key="4">
    <source>
        <dbReference type="Google" id="ProtNLM"/>
    </source>
</evidence>
<sequence>MAVFADTPSSSEGQKNNKRRRRDSSPSENSSTNPPDESSVINRVPPGKERRRTQMRLAQRAYRQRKQNELSTTHKRLSEIGDAVTDLGTAYNSLSSMLTTSGFLPLWPDLAQNLEETTGKFQALAQLSSLSENDSDQKSSESPPPLPAQALSTTTSSSQDNLGMLLPPSTYAGSSSPCQEAGFVVPKVEDDTTTAAFNMTSSNLLFYPQTMPPYEPQVTLATNTSGVPVPNNNIPQLPTPTYLTPPTSYSYQETTFSRRLQRKCVESAYRVLISDRVHPAKKARIFKLVFRIWNKRHLTEKFRESALGWEVDDPATPYFSVGGAGTHYPRTWNQLVQPVTNGPWPTHIAHIQHQGPDKSVEAIVHALGMDDGDWFDCLDIEGHLRGMGVYLEGHTTYAEFMQGNVPAVLNVDQFLDRIMSKAVCLGRSPGFRKRDVEQEFFRSVES</sequence>
<evidence type="ECO:0000313" key="3">
    <source>
        <dbReference type="Proteomes" id="UP000509510"/>
    </source>
</evidence>
<dbReference type="PANTHER" id="PTHR40618">
    <property type="entry name" value="B-ZIP TRANSCRIPTION FACTOR (EUROFUNG)-RELATED"/>
    <property type="match status" value="1"/>
</dbReference>
<keyword evidence="3" id="KW-1185">Reference proteome</keyword>
<accession>A0A7H8QMN6</accession>
<dbReference type="GO" id="GO:0003700">
    <property type="term" value="F:DNA-binding transcription factor activity"/>
    <property type="evidence" value="ECO:0007669"/>
    <property type="project" value="InterPro"/>
</dbReference>
<dbReference type="PANTHER" id="PTHR40618:SF1">
    <property type="entry name" value="B-ZIP TRANSCRIPTION FACTOR (EUROFUNG)"/>
    <property type="match status" value="1"/>
</dbReference>
<dbReference type="OrthoDB" id="3555317at2759"/>
<name>A0A7H8QMN6_TALRU</name>
<reference evidence="3" key="1">
    <citation type="submission" date="2020-06" db="EMBL/GenBank/DDBJ databases">
        <title>A chromosome-scale genome assembly of Talaromyces rugulosus W13939.</title>
        <authorList>
            <person name="Wang B."/>
            <person name="Guo L."/>
            <person name="Ye K."/>
            <person name="Wang L."/>
        </authorList>
    </citation>
    <scope>NUCLEOTIDE SEQUENCE [LARGE SCALE GENOMIC DNA]</scope>
    <source>
        <strain evidence="3">W13939</strain>
    </source>
</reference>
<protein>
    <recommendedName>
        <fullName evidence="4">BZIP domain-containing protein</fullName>
    </recommendedName>
</protein>
<feature type="region of interest" description="Disordered" evidence="1">
    <location>
        <begin position="1"/>
        <end position="74"/>
    </location>
</feature>
<organism evidence="2 3">
    <name type="scientific">Talaromyces rugulosus</name>
    <name type="common">Penicillium rugulosum</name>
    <dbReference type="NCBI Taxonomy" id="121627"/>
    <lineage>
        <taxon>Eukaryota</taxon>
        <taxon>Fungi</taxon>
        <taxon>Dikarya</taxon>
        <taxon>Ascomycota</taxon>
        <taxon>Pezizomycotina</taxon>
        <taxon>Eurotiomycetes</taxon>
        <taxon>Eurotiomycetidae</taxon>
        <taxon>Eurotiales</taxon>
        <taxon>Trichocomaceae</taxon>
        <taxon>Talaromyces</taxon>
        <taxon>Talaromyces sect. Islandici</taxon>
    </lineage>
</organism>
<gene>
    <name evidence="2" type="ORF">TRUGW13939_02281</name>
</gene>
<dbReference type="AlphaFoldDB" id="A0A7H8QMN6"/>
<proteinExistence type="predicted"/>
<dbReference type="SUPFAM" id="SSF57959">
    <property type="entry name" value="Leucine zipper domain"/>
    <property type="match status" value="1"/>
</dbReference>
<dbReference type="Gene3D" id="1.20.5.170">
    <property type="match status" value="1"/>
</dbReference>
<dbReference type="CDD" id="cd14688">
    <property type="entry name" value="bZIP_YAP"/>
    <property type="match status" value="1"/>
</dbReference>
<evidence type="ECO:0000256" key="1">
    <source>
        <dbReference type="SAM" id="MobiDB-lite"/>
    </source>
</evidence>
<feature type="region of interest" description="Disordered" evidence="1">
    <location>
        <begin position="130"/>
        <end position="177"/>
    </location>
</feature>
<dbReference type="InterPro" id="IPR046347">
    <property type="entry name" value="bZIP_sf"/>
</dbReference>
<dbReference type="EMBL" id="CP055898">
    <property type="protein sequence ID" value="QKX55189.1"/>
    <property type="molecule type" value="Genomic_DNA"/>
</dbReference>